<name>A0ABP3I389_9CAUL</name>
<evidence type="ECO:0000313" key="3">
    <source>
        <dbReference type="Proteomes" id="UP001500791"/>
    </source>
</evidence>
<dbReference type="Gene3D" id="6.10.250.2410">
    <property type="match status" value="1"/>
</dbReference>
<comment type="caution">
    <text evidence="2">The sequence shown here is derived from an EMBL/GenBank/DDBJ whole genome shotgun (WGS) entry which is preliminary data.</text>
</comment>
<organism evidence="2 3">
    <name type="scientific">Brevundimonas terrae</name>
    <dbReference type="NCBI Taxonomy" id="363631"/>
    <lineage>
        <taxon>Bacteria</taxon>
        <taxon>Pseudomonadati</taxon>
        <taxon>Pseudomonadota</taxon>
        <taxon>Alphaproteobacteria</taxon>
        <taxon>Caulobacterales</taxon>
        <taxon>Caulobacteraceae</taxon>
        <taxon>Brevundimonas</taxon>
    </lineage>
</organism>
<keyword evidence="3" id="KW-1185">Reference proteome</keyword>
<evidence type="ECO:0000313" key="2">
    <source>
        <dbReference type="EMBL" id="GAA0389002.1"/>
    </source>
</evidence>
<dbReference type="PANTHER" id="PTHR33969:SF2">
    <property type="entry name" value="SEGREGATION AND CONDENSATION PROTEIN A"/>
    <property type="match status" value="1"/>
</dbReference>
<dbReference type="Pfam" id="PF02616">
    <property type="entry name" value="SMC_ScpA"/>
    <property type="match status" value="1"/>
</dbReference>
<evidence type="ECO:0000256" key="1">
    <source>
        <dbReference type="ARBA" id="ARBA00044777"/>
    </source>
</evidence>
<sequence>MTDAFQPNLDFTAVQQAEEKETFVVDLEGYEGPLHVLLELARGQKVDLLKLSITRLAEQYLLFVHEARRRNFSLAADYLVMASWLAYLKSRLLIPRNEKDKGEEPPAEQMAAALAFRLQKLEAMRTAVANLTKRPQLGRDVFMRGDPEQTVIIPSDQVDASLYELMGAYVHQRIKQERRNYNPGQRVEAFQLEAARDWLREIMPRLADWTPLERVAPQRPDDHDGPTQASYTASTLSASLELVKEGGMDIRQEKPFDEIWLKRRGPCEPLELTP</sequence>
<proteinExistence type="predicted"/>
<dbReference type="Proteomes" id="UP001500791">
    <property type="component" value="Unassembled WGS sequence"/>
</dbReference>
<dbReference type="RefSeq" id="WP_167176359.1">
    <property type="nucleotide sequence ID" value="NZ_BAAAEJ010000007.1"/>
</dbReference>
<protein>
    <recommendedName>
        <fullName evidence="1">Segregation and condensation protein A</fullName>
    </recommendedName>
</protein>
<dbReference type="EMBL" id="BAAAEJ010000007">
    <property type="protein sequence ID" value="GAA0389002.1"/>
    <property type="molecule type" value="Genomic_DNA"/>
</dbReference>
<accession>A0ABP3I389</accession>
<reference evidence="3" key="1">
    <citation type="journal article" date="2019" name="Int. J. Syst. Evol. Microbiol.">
        <title>The Global Catalogue of Microorganisms (GCM) 10K type strain sequencing project: providing services to taxonomists for standard genome sequencing and annotation.</title>
        <authorList>
            <consortium name="The Broad Institute Genomics Platform"/>
            <consortium name="The Broad Institute Genome Sequencing Center for Infectious Disease"/>
            <person name="Wu L."/>
            <person name="Ma J."/>
        </authorList>
    </citation>
    <scope>NUCLEOTIDE SEQUENCE [LARGE SCALE GENOMIC DNA]</scope>
    <source>
        <strain evidence="3">JCM 13476</strain>
    </source>
</reference>
<dbReference type="PANTHER" id="PTHR33969">
    <property type="entry name" value="SEGREGATION AND CONDENSATION PROTEIN A"/>
    <property type="match status" value="1"/>
</dbReference>
<gene>
    <name evidence="2" type="ORF">GCM10009093_14580</name>
</gene>
<dbReference type="InterPro" id="IPR003768">
    <property type="entry name" value="ScpA"/>
</dbReference>